<dbReference type="Proteomes" id="UP000694420">
    <property type="component" value="Unplaced"/>
</dbReference>
<accession>A0A8C6Z301</accession>
<name>A0A8C6Z301_NOTPE</name>
<proteinExistence type="predicted"/>
<reference evidence="1" key="1">
    <citation type="submission" date="2025-08" db="UniProtKB">
        <authorList>
            <consortium name="Ensembl"/>
        </authorList>
    </citation>
    <scope>IDENTIFICATION</scope>
</reference>
<sequence length="50" mass="5794">KSLMFDDCKKEDEWKIIVLDDYTTKLLSLCCKMSDLLGEGITGKPNFFLF</sequence>
<protein>
    <submittedName>
        <fullName evidence="1">Uncharacterized protein</fullName>
    </submittedName>
</protein>
<evidence type="ECO:0000313" key="1">
    <source>
        <dbReference type="Ensembl" id="ENSNPEP00000007195.1"/>
    </source>
</evidence>
<organism evidence="1 2">
    <name type="scientific">Nothoprocta perdicaria</name>
    <name type="common">Chilean tinamou</name>
    <name type="synonym">Crypturus perdicarius</name>
    <dbReference type="NCBI Taxonomy" id="30464"/>
    <lineage>
        <taxon>Eukaryota</taxon>
        <taxon>Metazoa</taxon>
        <taxon>Chordata</taxon>
        <taxon>Craniata</taxon>
        <taxon>Vertebrata</taxon>
        <taxon>Euteleostomi</taxon>
        <taxon>Archelosauria</taxon>
        <taxon>Archosauria</taxon>
        <taxon>Dinosauria</taxon>
        <taxon>Saurischia</taxon>
        <taxon>Theropoda</taxon>
        <taxon>Coelurosauria</taxon>
        <taxon>Aves</taxon>
        <taxon>Palaeognathae</taxon>
        <taxon>Tinamiformes</taxon>
        <taxon>Tinamidae</taxon>
        <taxon>Nothoprocta</taxon>
    </lineage>
</organism>
<dbReference type="InterPro" id="IPR043154">
    <property type="entry name" value="Sec-1-like_dom1"/>
</dbReference>
<reference evidence="1" key="2">
    <citation type="submission" date="2025-09" db="UniProtKB">
        <authorList>
            <consortium name="Ensembl"/>
        </authorList>
    </citation>
    <scope>IDENTIFICATION</scope>
</reference>
<evidence type="ECO:0000313" key="2">
    <source>
        <dbReference type="Proteomes" id="UP000694420"/>
    </source>
</evidence>
<dbReference type="InterPro" id="IPR036045">
    <property type="entry name" value="Sec1-like_sf"/>
</dbReference>
<keyword evidence="2" id="KW-1185">Reference proteome</keyword>
<dbReference type="AlphaFoldDB" id="A0A8C6Z301"/>
<dbReference type="SUPFAM" id="SSF56815">
    <property type="entry name" value="Sec1/munc18-like (SM) proteins"/>
    <property type="match status" value="1"/>
</dbReference>
<dbReference type="Ensembl" id="ENSNPET00000007372.1">
    <property type="protein sequence ID" value="ENSNPEP00000007195.1"/>
    <property type="gene ID" value="ENSNPEG00000005396.1"/>
</dbReference>
<dbReference type="Gene3D" id="3.40.50.2060">
    <property type="match status" value="1"/>
</dbReference>